<dbReference type="AlphaFoldDB" id="A0AAD6U3F0"/>
<sequence length="58" mass="6744">EALAHETSCYLFIAAHHMHATEPFIHYSSPRILRDGKTEIQEITNSFNQLFHTFKNAK</sequence>
<organism evidence="2 3">
    <name type="scientific">Mycena belliarum</name>
    <dbReference type="NCBI Taxonomy" id="1033014"/>
    <lineage>
        <taxon>Eukaryota</taxon>
        <taxon>Fungi</taxon>
        <taxon>Dikarya</taxon>
        <taxon>Basidiomycota</taxon>
        <taxon>Agaricomycotina</taxon>
        <taxon>Agaricomycetes</taxon>
        <taxon>Agaricomycetidae</taxon>
        <taxon>Agaricales</taxon>
        <taxon>Marasmiineae</taxon>
        <taxon>Mycenaceae</taxon>
        <taxon>Mycena</taxon>
    </lineage>
</organism>
<dbReference type="EMBL" id="JARJCN010000033">
    <property type="protein sequence ID" value="KAJ7085661.1"/>
    <property type="molecule type" value="Genomic_DNA"/>
</dbReference>
<dbReference type="EMBL" id="JARJCN010000091">
    <property type="protein sequence ID" value="KAJ7075682.1"/>
    <property type="molecule type" value="Genomic_DNA"/>
</dbReference>
<protein>
    <submittedName>
        <fullName evidence="2">Uncharacterized protein</fullName>
    </submittedName>
</protein>
<feature type="non-terminal residue" evidence="2">
    <location>
        <position position="1"/>
    </location>
</feature>
<name>A0AAD6U3F0_9AGAR</name>
<accession>A0AAD6U3F0</accession>
<evidence type="ECO:0000313" key="2">
    <source>
        <dbReference type="EMBL" id="KAJ7085661.1"/>
    </source>
</evidence>
<feature type="non-terminal residue" evidence="2">
    <location>
        <position position="58"/>
    </location>
</feature>
<evidence type="ECO:0000313" key="1">
    <source>
        <dbReference type="EMBL" id="KAJ7075682.1"/>
    </source>
</evidence>
<dbReference type="Proteomes" id="UP001222325">
    <property type="component" value="Unassembled WGS sequence"/>
</dbReference>
<reference evidence="2" key="1">
    <citation type="submission" date="2023-03" db="EMBL/GenBank/DDBJ databases">
        <title>Massive genome expansion in bonnet fungi (Mycena s.s.) driven by repeated elements and novel gene families across ecological guilds.</title>
        <authorList>
            <consortium name="Lawrence Berkeley National Laboratory"/>
            <person name="Harder C.B."/>
            <person name="Miyauchi S."/>
            <person name="Viragh M."/>
            <person name="Kuo A."/>
            <person name="Thoen E."/>
            <person name="Andreopoulos B."/>
            <person name="Lu D."/>
            <person name="Skrede I."/>
            <person name="Drula E."/>
            <person name="Henrissat B."/>
            <person name="Morin E."/>
            <person name="Kohler A."/>
            <person name="Barry K."/>
            <person name="LaButti K."/>
            <person name="Morin E."/>
            <person name="Salamov A."/>
            <person name="Lipzen A."/>
            <person name="Mereny Z."/>
            <person name="Hegedus B."/>
            <person name="Baldrian P."/>
            <person name="Stursova M."/>
            <person name="Weitz H."/>
            <person name="Taylor A."/>
            <person name="Grigoriev I.V."/>
            <person name="Nagy L.G."/>
            <person name="Martin F."/>
            <person name="Kauserud H."/>
        </authorList>
    </citation>
    <scope>NUCLEOTIDE SEQUENCE</scope>
    <source>
        <strain evidence="2">CBHHK173m</strain>
    </source>
</reference>
<keyword evidence="3" id="KW-1185">Reference proteome</keyword>
<proteinExistence type="predicted"/>
<evidence type="ECO:0000313" key="3">
    <source>
        <dbReference type="Proteomes" id="UP001222325"/>
    </source>
</evidence>
<comment type="caution">
    <text evidence="2">The sequence shown here is derived from an EMBL/GenBank/DDBJ whole genome shotgun (WGS) entry which is preliminary data.</text>
</comment>
<gene>
    <name evidence="1" type="ORF">B0H15DRAFT_753003</name>
    <name evidence="2" type="ORF">B0H15DRAFT_756312</name>
</gene>